<name>A0ABM8B5G2_9BACT</name>
<keyword evidence="2" id="KW-1185">Reference proteome</keyword>
<evidence type="ECO:0000313" key="1">
    <source>
        <dbReference type="EMBL" id="BDQ39092.1"/>
    </source>
</evidence>
<dbReference type="EMBL" id="AP026709">
    <property type="protein sequence ID" value="BDQ39092.1"/>
    <property type="molecule type" value="Genomic_DNA"/>
</dbReference>
<proteinExistence type="predicted"/>
<gene>
    <name evidence="1" type="ORF">SYK_34520</name>
</gene>
<protein>
    <submittedName>
        <fullName evidence="1">Uncharacterized protein</fullName>
    </submittedName>
</protein>
<accession>A0ABM8B5G2</accession>
<sequence>MFGWFKNKIQDLKAQRKLARQIAPRRLKEMAMEIRDLAVLAAQLNPRERDIQKLIRNVLVEMNRLSELTDRPEFRRLSTGKRLLLRQGLKESRDQLLESIESAPAPTQTVQ</sequence>
<evidence type="ECO:0000313" key="2">
    <source>
        <dbReference type="Proteomes" id="UP001317742"/>
    </source>
</evidence>
<dbReference type="Proteomes" id="UP001317742">
    <property type="component" value="Chromosome"/>
</dbReference>
<dbReference type="RefSeq" id="WP_281761566.1">
    <property type="nucleotide sequence ID" value="NZ_AP026709.1"/>
</dbReference>
<organism evidence="1 2">
    <name type="scientific">Pseudodesulfovibrio nedwellii</name>
    <dbReference type="NCBI Taxonomy" id="2973072"/>
    <lineage>
        <taxon>Bacteria</taxon>
        <taxon>Pseudomonadati</taxon>
        <taxon>Thermodesulfobacteriota</taxon>
        <taxon>Desulfovibrionia</taxon>
        <taxon>Desulfovibrionales</taxon>
        <taxon>Desulfovibrionaceae</taxon>
    </lineage>
</organism>
<reference evidence="1 2" key="1">
    <citation type="submission" date="2022-08" db="EMBL/GenBank/DDBJ databases">
        <title>Genome Sequence of the sulphate-reducing bacterium, Pseudodesulfovibrio sp. SYK.</title>
        <authorList>
            <person name="Kondo R."/>
            <person name="Kataoka T."/>
        </authorList>
    </citation>
    <scope>NUCLEOTIDE SEQUENCE [LARGE SCALE GENOMIC DNA]</scope>
    <source>
        <strain evidence="1 2">SYK</strain>
    </source>
</reference>